<proteinExistence type="predicted"/>
<dbReference type="KEGG" id="pde:Pden_0368"/>
<organism evidence="1 2">
    <name type="scientific">Paracoccus denitrificans (strain Pd 1222)</name>
    <dbReference type="NCBI Taxonomy" id="318586"/>
    <lineage>
        <taxon>Bacteria</taxon>
        <taxon>Pseudomonadati</taxon>
        <taxon>Pseudomonadota</taxon>
        <taxon>Alphaproteobacteria</taxon>
        <taxon>Rhodobacterales</taxon>
        <taxon>Paracoccaceae</taxon>
        <taxon>Paracoccus</taxon>
    </lineage>
</organism>
<reference evidence="2" key="1">
    <citation type="submission" date="2006-12" db="EMBL/GenBank/DDBJ databases">
        <title>Complete sequence of chromosome 1 of Paracoccus denitrificans PD1222.</title>
        <authorList>
            <person name="Copeland A."/>
            <person name="Lucas S."/>
            <person name="Lapidus A."/>
            <person name="Barry K."/>
            <person name="Detter J.C."/>
            <person name="Glavina del Rio T."/>
            <person name="Hammon N."/>
            <person name="Israni S."/>
            <person name="Dalin E."/>
            <person name="Tice H."/>
            <person name="Pitluck S."/>
            <person name="Munk A.C."/>
            <person name="Brettin T."/>
            <person name="Bruce D."/>
            <person name="Han C."/>
            <person name="Tapia R."/>
            <person name="Gilna P."/>
            <person name="Schmutz J."/>
            <person name="Larimer F."/>
            <person name="Land M."/>
            <person name="Hauser L."/>
            <person name="Kyrpides N."/>
            <person name="Lykidis A."/>
            <person name="Spiro S."/>
            <person name="Richardson D.J."/>
            <person name="Moir J.W.B."/>
            <person name="Ferguson S.J."/>
            <person name="van Spanning R.J.M."/>
            <person name="Richardson P."/>
        </authorList>
    </citation>
    <scope>NUCLEOTIDE SEQUENCE [LARGE SCALE GENOMIC DNA]</scope>
    <source>
        <strain evidence="2">Pd 1222</strain>
    </source>
</reference>
<evidence type="ECO:0000313" key="1">
    <source>
        <dbReference type="EMBL" id="ABL68482.1"/>
    </source>
</evidence>
<dbReference type="EMBL" id="CP000489">
    <property type="protein sequence ID" value="ABL68482.1"/>
    <property type="molecule type" value="Genomic_DNA"/>
</dbReference>
<dbReference type="HOGENOM" id="CLU_1531113_0_0_5"/>
<dbReference type="EnsemblBacteria" id="ABL68482">
    <property type="protein sequence ID" value="ABL68482"/>
    <property type="gene ID" value="Pden_0368"/>
</dbReference>
<gene>
    <name evidence="1" type="ordered locus">Pden_0368</name>
</gene>
<sequence>MLGEGRADEVADVFADLLGPLLHRLTGCLYSDIRNSLEFCHDPGVKLGHGSPIYEDYMRHFTAVLLATLAAPPLATASELECLVIRTHIEKMQDASFAAIYSTEAGAQDVKDAVNKILIDPRMPADLADEGRKHIFGDAFDRWETTYKEARYSAQYPEDPAFEALMREKCGRNWR</sequence>
<keyword evidence="2" id="KW-1185">Reference proteome</keyword>
<dbReference type="AlphaFoldDB" id="A1AYY8"/>
<accession>A1AYY8</accession>
<name>A1AYY8_PARDP</name>
<dbReference type="Proteomes" id="UP000000361">
    <property type="component" value="Chromosome 1"/>
</dbReference>
<protein>
    <submittedName>
        <fullName evidence="1">Uncharacterized protein</fullName>
    </submittedName>
</protein>
<evidence type="ECO:0000313" key="2">
    <source>
        <dbReference type="Proteomes" id="UP000000361"/>
    </source>
</evidence>